<comment type="caution">
    <text evidence="1">The sequence shown here is derived from an EMBL/GenBank/DDBJ whole genome shotgun (WGS) entry which is preliminary data.</text>
</comment>
<sequence length="58" mass="6813">MVITDQDINLAYKSLPIISYREKVIIKKLKTRKPLQNFENPEKLRMIIVTPKTDIKSV</sequence>
<reference evidence="1" key="1">
    <citation type="journal article" date="2014" name="Front. Microbiol.">
        <title>High frequency of phylogenetically diverse reductive dehalogenase-homologous genes in deep subseafloor sedimentary metagenomes.</title>
        <authorList>
            <person name="Kawai M."/>
            <person name="Futagami T."/>
            <person name="Toyoda A."/>
            <person name="Takaki Y."/>
            <person name="Nishi S."/>
            <person name="Hori S."/>
            <person name="Arai W."/>
            <person name="Tsubouchi T."/>
            <person name="Morono Y."/>
            <person name="Uchiyama I."/>
            <person name="Ito T."/>
            <person name="Fujiyama A."/>
            <person name="Inagaki F."/>
            <person name="Takami H."/>
        </authorList>
    </citation>
    <scope>NUCLEOTIDE SEQUENCE</scope>
    <source>
        <strain evidence="1">Expedition CK06-06</strain>
    </source>
</reference>
<protein>
    <submittedName>
        <fullName evidence="1">Uncharacterized protein</fullName>
    </submittedName>
</protein>
<proteinExistence type="predicted"/>
<organism evidence="1">
    <name type="scientific">marine sediment metagenome</name>
    <dbReference type="NCBI Taxonomy" id="412755"/>
    <lineage>
        <taxon>unclassified sequences</taxon>
        <taxon>metagenomes</taxon>
        <taxon>ecological metagenomes</taxon>
    </lineage>
</organism>
<gene>
    <name evidence="1" type="ORF">S01H1_31902</name>
</gene>
<evidence type="ECO:0000313" key="1">
    <source>
        <dbReference type="EMBL" id="GAF93972.1"/>
    </source>
</evidence>
<name>X0U0Q1_9ZZZZ</name>
<dbReference type="EMBL" id="BARS01019719">
    <property type="protein sequence ID" value="GAF93972.1"/>
    <property type="molecule type" value="Genomic_DNA"/>
</dbReference>
<accession>X0U0Q1</accession>
<dbReference type="AlphaFoldDB" id="X0U0Q1"/>